<evidence type="ECO:0000256" key="7">
    <source>
        <dbReference type="ARBA" id="ARBA00017684"/>
    </source>
</evidence>
<dbReference type="CDD" id="cd08195">
    <property type="entry name" value="DHQS"/>
    <property type="match status" value="1"/>
</dbReference>
<gene>
    <name evidence="17 20" type="primary">aroB</name>
    <name evidence="20" type="ORF">H8R91_08825</name>
</gene>
<comment type="cofactor">
    <cofactor evidence="17">
        <name>Co(2+)</name>
        <dbReference type="ChEBI" id="CHEBI:48828"/>
    </cofactor>
    <cofactor evidence="17">
        <name>Zn(2+)</name>
        <dbReference type="ChEBI" id="CHEBI:29105"/>
    </cofactor>
    <text evidence="17">Binds 1 divalent metal cation per subunit. Can use either Co(2+) or Zn(2+).</text>
</comment>
<feature type="domain" description="3-dehydroquinate synthase C-terminal" evidence="19">
    <location>
        <begin position="181"/>
        <end position="317"/>
    </location>
</feature>
<feature type="binding site" evidence="17">
    <location>
        <position position="142"/>
    </location>
    <ligand>
        <name>NAD(+)</name>
        <dbReference type="ChEBI" id="CHEBI:57540"/>
    </ligand>
</feature>
<evidence type="ECO:0000256" key="10">
    <source>
        <dbReference type="ARBA" id="ARBA00022723"/>
    </source>
</evidence>
<feature type="binding site" evidence="17">
    <location>
        <begin position="129"/>
        <end position="130"/>
    </location>
    <ligand>
        <name>NAD(+)</name>
        <dbReference type="ChEBI" id="CHEBI:57540"/>
    </ligand>
</feature>
<dbReference type="Gene3D" id="3.40.50.1970">
    <property type="match status" value="1"/>
</dbReference>
<comment type="pathway">
    <text evidence="4 17">Metabolic intermediate biosynthesis; chorismate biosynthesis; chorismate from D-erythrose 4-phosphate and phosphoenolpyruvate: step 2/7.</text>
</comment>
<dbReference type="EC" id="4.2.3.4" evidence="6 17"/>
<feature type="binding site" evidence="17">
    <location>
        <position position="151"/>
    </location>
    <ligand>
        <name>NAD(+)</name>
        <dbReference type="ChEBI" id="CHEBI:57540"/>
    </ligand>
</feature>
<dbReference type="InterPro" id="IPR056179">
    <property type="entry name" value="DHQS_C"/>
</dbReference>
<evidence type="ECO:0000256" key="17">
    <source>
        <dbReference type="HAMAP-Rule" id="MF_00110"/>
    </source>
</evidence>
<feature type="binding site" evidence="17">
    <location>
        <begin position="169"/>
        <end position="172"/>
    </location>
    <ligand>
        <name>NAD(+)</name>
        <dbReference type="ChEBI" id="CHEBI:57540"/>
    </ligand>
</feature>
<evidence type="ECO:0000313" key="20">
    <source>
        <dbReference type="EMBL" id="MBC5728615.1"/>
    </source>
</evidence>
<protein>
    <recommendedName>
        <fullName evidence="7 17">3-dehydroquinate synthase</fullName>
        <shortName evidence="17">DHQS</shortName>
        <ecNumber evidence="6 17">4.2.3.4</ecNumber>
    </recommendedName>
</protein>
<evidence type="ECO:0000256" key="13">
    <source>
        <dbReference type="ARBA" id="ARBA00023027"/>
    </source>
</evidence>
<comment type="function">
    <text evidence="17">Catalyzes the conversion of 3-deoxy-D-arabino-heptulosonate 7-phosphate (DAHP) to dehydroquinate (DHQ).</text>
</comment>
<proteinExistence type="inferred from homology"/>
<evidence type="ECO:0000256" key="6">
    <source>
        <dbReference type="ARBA" id="ARBA00013031"/>
    </source>
</evidence>
<dbReference type="InterPro" id="IPR016037">
    <property type="entry name" value="DHQ_synth_AroB"/>
</dbReference>
<comment type="caution">
    <text evidence="17">Lacks conserved residue(s) required for the propagation of feature annotation.</text>
</comment>
<evidence type="ECO:0000256" key="9">
    <source>
        <dbReference type="ARBA" id="ARBA00022605"/>
    </source>
</evidence>
<keyword evidence="10 17" id="KW-0479">Metal-binding</keyword>
<dbReference type="SUPFAM" id="SSF56796">
    <property type="entry name" value="Dehydroquinate synthase-like"/>
    <property type="match status" value="1"/>
</dbReference>
<evidence type="ECO:0000256" key="16">
    <source>
        <dbReference type="ARBA" id="ARBA00023285"/>
    </source>
</evidence>
<sequence length="349" mass="37931">MRTVRVDTGKPYDICIERGILDKCGEYAKALSKAEKVTIISDSNVAPLYMDRVKNSLEKEGFKVATHIFKAGEEQKHLGSIAEMYNTLAKFSMTRKDIVVALGGGVVGDMAGFAAASYLRGIDFIQIPTSLLSQVDSSVGGKTGVDLPQGKNLVGAFHQPIAVLIDPDTLKTLTDDYICDGMGEVIKYGCIKDEKLFENLENQNALEHIEDIIEICVSIKRDVVNRDEKEAGERKLLNFGHTLGHAIEKIYNFKGISHGMAVAIGMVLITKAGEKHGITEKGTADKICALCKKYGLPTTDKSTFEQMAQAAKGDKKTAGSSIDLVLLTKIGDSFTKKVELANLCDFITT</sequence>
<feature type="domain" description="3-dehydroquinate synthase N-terminal" evidence="18">
    <location>
        <begin position="68"/>
        <end position="176"/>
    </location>
</feature>
<comment type="caution">
    <text evidence="20">The sequence shown here is derived from an EMBL/GenBank/DDBJ whole genome shotgun (WGS) entry which is preliminary data.</text>
</comment>
<keyword evidence="9 17" id="KW-0028">Amino-acid biosynthesis</keyword>
<dbReference type="Pfam" id="PF24621">
    <property type="entry name" value="DHQS_C"/>
    <property type="match status" value="1"/>
</dbReference>
<evidence type="ECO:0000256" key="1">
    <source>
        <dbReference type="ARBA" id="ARBA00001393"/>
    </source>
</evidence>
<dbReference type="InterPro" id="IPR050071">
    <property type="entry name" value="Dehydroquinate_synthase"/>
</dbReference>
<dbReference type="Gene3D" id="1.20.1090.10">
    <property type="entry name" value="Dehydroquinate synthase-like - alpha domain"/>
    <property type="match status" value="1"/>
</dbReference>
<comment type="similarity">
    <text evidence="5 17">Belongs to the sugar phosphate cyclases superfamily. Dehydroquinate synthase family.</text>
</comment>
<comment type="cofactor">
    <cofactor evidence="2 17">
        <name>NAD(+)</name>
        <dbReference type="ChEBI" id="CHEBI:57540"/>
    </cofactor>
</comment>
<evidence type="ECO:0000256" key="8">
    <source>
        <dbReference type="ARBA" id="ARBA00022490"/>
    </source>
</evidence>
<evidence type="ECO:0000256" key="4">
    <source>
        <dbReference type="ARBA" id="ARBA00004661"/>
    </source>
</evidence>
<comment type="catalytic activity">
    <reaction evidence="1 17">
        <text>7-phospho-2-dehydro-3-deoxy-D-arabino-heptonate = 3-dehydroquinate + phosphate</text>
        <dbReference type="Rhea" id="RHEA:21968"/>
        <dbReference type="ChEBI" id="CHEBI:32364"/>
        <dbReference type="ChEBI" id="CHEBI:43474"/>
        <dbReference type="ChEBI" id="CHEBI:58394"/>
        <dbReference type="EC" id="4.2.3.4"/>
    </reaction>
</comment>
<keyword evidence="13 17" id="KW-0520">NAD</keyword>
<feature type="binding site" evidence="17">
    <location>
        <position position="258"/>
    </location>
    <ligand>
        <name>Zn(2+)</name>
        <dbReference type="ChEBI" id="CHEBI:29105"/>
    </ligand>
</feature>
<evidence type="ECO:0000256" key="5">
    <source>
        <dbReference type="ARBA" id="ARBA00005412"/>
    </source>
</evidence>
<dbReference type="Pfam" id="PF01761">
    <property type="entry name" value="DHQ_synthase"/>
    <property type="match status" value="1"/>
</dbReference>
<keyword evidence="8 17" id="KW-0963">Cytoplasm</keyword>
<keyword evidence="14 17" id="KW-0057">Aromatic amino acid biosynthesis</keyword>
<evidence type="ECO:0000256" key="12">
    <source>
        <dbReference type="ARBA" id="ARBA00022833"/>
    </source>
</evidence>
<dbReference type="InterPro" id="IPR030963">
    <property type="entry name" value="DHQ_synth_fam"/>
</dbReference>
<name>A0ABR7HMA3_9FIRM</name>
<dbReference type="EMBL" id="JACOPS010000004">
    <property type="protein sequence ID" value="MBC5728615.1"/>
    <property type="molecule type" value="Genomic_DNA"/>
</dbReference>
<feature type="binding site" evidence="17">
    <location>
        <position position="184"/>
    </location>
    <ligand>
        <name>Zn(2+)</name>
        <dbReference type="ChEBI" id="CHEBI:29105"/>
    </ligand>
</feature>
<comment type="subcellular location">
    <subcellularLocation>
        <location evidence="3 17">Cytoplasm</location>
    </subcellularLocation>
</comment>
<reference evidence="20 21" key="1">
    <citation type="submission" date="2020-08" db="EMBL/GenBank/DDBJ databases">
        <title>Genome public.</title>
        <authorList>
            <person name="Liu C."/>
            <person name="Sun Q."/>
        </authorList>
    </citation>
    <scope>NUCLEOTIDE SEQUENCE [LARGE SCALE GENOMIC DNA]</scope>
    <source>
        <strain evidence="20 21">NSJ-71</strain>
    </source>
</reference>
<feature type="binding site" evidence="17">
    <location>
        <position position="241"/>
    </location>
    <ligand>
        <name>Zn(2+)</name>
        <dbReference type="ChEBI" id="CHEBI:29105"/>
    </ligand>
</feature>
<dbReference type="RefSeq" id="WP_186935717.1">
    <property type="nucleotide sequence ID" value="NZ_JACOPS010000004.1"/>
</dbReference>
<accession>A0ABR7HMA3</accession>
<dbReference type="NCBIfam" id="TIGR01357">
    <property type="entry name" value="aroB"/>
    <property type="match status" value="1"/>
</dbReference>
<keyword evidence="21" id="KW-1185">Reference proteome</keyword>
<dbReference type="GO" id="GO:0003856">
    <property type="term" value="F:3-dehydroquinate synthase activity"/>
    <property type="evidence" value="ECO:0007669"/>
    <property type="project" value="UniProtKB-EC"/>
</dbReference>
<evidence type="ECO:0000256" key="11">
    <source>
        <dbReference type="ARBA" id="ARBA00022741"/>
    </source>
</evidence>
<dbReference type="Proteomes" id="UP000636755">
    <property type="component" value="Unassembled WGS sequence"/>
</dbReference>
<evidence type="ECO:0000256" key="14">
    <source>
        <dbReference type="ARBA" id="ARBA00023141"/>
    </source>
</evidence>
<feature type="binding site" evidence="17">
    <location>
        <begin position="105"/>
        <end position="109"/>
    </location>
    <ligand>
        <name>NAD(+)</name>
        <dbReference type="ChEBI" id="CHEBI:57540"/>
    </ligand>
</feature>
<keyword evidence="11 17" id="KW-0547">Nucleotide-binding</keyword>
<evidence type="ECO:0000259" key="19">
    <source>
        <dbReference type="Pfam" id="PF24621"/>
    </source>
</evidence>
<evidence type="ECO:0000256" key="2">
    <source>
        <dbReference type="ARBA" id="ARBA00001911"/>
    </source>
</evidence>
<dbReference type="HAMAP" id="MF_00110">
    <property type="entry name" value="DHQ_synthase"/>
    <property type="match status" value="1"/>
</dbReference>
<organism evidence="20 21">
    <name type="scientific">Ruminococcus intestinalis</name>
    <dbReference type="NCBI Taxonomy" id="2763066"/>
    <lineage>
        <taxon>Bacteria</taxon>
        <taxon>Bacillati</taxon>
        <taxon>Bacillota</taxon>
        <taxon>Clostridia</taxon>
        <taxon>Eubacteriales</taxon>
        <taxon>Oscillospiraceae</taxon>
        <taxon>Ruminococcus</taxon>
    </lineage>
</organism>
<evidence type="ECO:0000256" key="3">
    <source>
        <dbReference type="ARBA" id="ARBA00004496"/>
    </source>
</evidence>
<evidence type="ECO:0000313" key="21">
    <source>
        <dbReference type="Proteomes" id="UP000636755"/>
    </source>
</evidence>
<keyword evidence="15 17" id="KW-0456">Lyase</keyword>
<dbReference type="PIRSF" id="PIRSF001455">
    <property type="entry name" value="DHQ_synth"/>
    <property type="match status" value="1"/>
</dbReference>
<keyword evidence="16 17" id="KW-0170">Cobalt</keyword>
<dbReference type="PANTHER" id="PTHR43622:SF7">
    <property type="entry name" value="3-DEHYDROQUINATE SYNTHASE, CHLOROPLASTIC"/>
    <property type="match status" value="1"/>
</dbReference>
<dbReference type="InterPro" id="IPR030960">
    <property type="entry name" value="DHQS/DOIS_N"/>
</dbReference>
<evidence type="ECO:0000259" key="18">
    <source>
        <dbReference type="Pfam" id="PF01761"/>
    </source>
</evidence>
<keyword evidence="12 17" id="KW-0862">Zinc</keyword>
<dbReference type="PANTHER" id="PTHR43622">
    <property type="entry name" value="3-DEHYDROQUINATE SYNTHASE"/>
    <property type="match status" value="1"/>
</dbReference>
<evidence type="ECO:0000256" key="15">
    <source>
        <dbReference type="ARBA" id="ARBA00023239"/>
    </source>
</evidence>